<comment type="caution">
    <text evidence="1">The sequence shown here is derived from an EMBL/GenBank/DDBJ whole genome shotgun (WGS) entry which is preliminary data.</text>
</comment>
<accession>A0AAD7IWF9</accession>
<sequence length="526" mass="58631">MPPAFSTGGRRILRSSPSLYSLASSLSSISLYTTTSSRTQWGPGALTGKAILALGKATLRGAERVVILRRMITIKAHLPCYDEGIGGTRAAFMDGIFDDLLELSRPELYPDSIRHQAMELILIQIASGFTVKLVRCLGKWLLDDLISLMKEIMSICVFCDKGFPGHRLADAYGSALPAGQHPLDPCISFISELALRNETTFEAAILSKFLDLLLLVSSWSPSRLIADEKDELLTACTLAFACLSDPQLQVYYFWRCTLDHYGPFDRQPSLEDVVQHINATSPDTWLILEAQFLQGEAENMLELATSSEFPLYAGRSATDTIYPRLKDFSVSIIVPAHIHDIYAAGVLSSHALWYFLRCVALGGDISGVMEAYLGRKSHRSQVSLLSRIAYFLIPFTRESYLKPMKDLCASVGSRQRLMTIWSNFLVNVAATDDRSKHALLDAIIIVILPLLTPELKGWAIYEDLFRRSHFFPSLNTRPGYSKATLRLVGIIREKRMSSFIGEPNSPRSRRMAEVLEPIFNAHAIDL</sequence>
<reference evidence="1" key="1">
    <citation type="submission" date="2023-03" db="EMBL/GenBank/DDBJ databases">
        <title>Massive genome expansion in bonnet fungi (Mycena s.s.) driven by repeated elements and novel gene families across ecological guilds.</title>
        <authorList>
            <consortium name="Lawrence Berkeley National Laboratory"/>
            <person name="Harder C.B."/>
            <person name="Miyauchi S."/>
            <person name="Viragh M."/>
            <person name="Kuo A."/>
            <person name="Thoen E."/>
            <person name="Andreopoulos B."/>
            <person name="Lu D."/>
            <person name="Skrede I."/>
            <person name="Drula E."/>
            <person name="Henrissat B."/>
            <person name="Morin E."/>
            <person name="Kohler A."/>
            <person name="Barry K."/>
            <person name="LaButti K."/>
            <person name="Morin E."/>
            <person name="Salamov A."/>
            <person name="Lipzen A."/>
            <person name="Mereny Z."/>
            <person name="Hegedus B."/>
            <person name="Baldrian P."/>
            <person name="Stursova M."/>
            <person name="Weitz H."/>
            <person name="Taylor A."/>
            <person name="Grigoriev I.V."/>
            <person name="Nagy L.G."/>
            <person name="Martin F."/>
            <person name="Kauserud H."/>
        </authorList>
    </citation>
    <scope>NUCLEOTIDE SEQUENCE</scope>
    <source>
        <strain evidence="1">CBHHK188m</strain>
    </source>
</reference>
<evidence type="ECO:0000313" key="1">
    <source>
        <dbReference type="EMBL" id="KAJ7751920.1"/>
    </source>
</evidence>
<dbReference type="EMBL" id="JARJLG010000076">
    <property type="protein sequence ID" value="KAJ7751920.1"/>
    <property type="molecule type" value="Genomic_DNA"/>
</dbReference>
<organism evidence="1 2">
    <name type="scientific">Mycena maculata</name>
    <dbReference type="NCBI Taxonomy" id="230809"/>
    <lineage>
        <taxon>Eukaryota</taxon>
        <taxon>Fungi</taxon>
        <taxon>Dikarya</taxon>
        <taxon>Basidiomycota</taxon>
        <taxon>Agaricomycotina</taxon>
        <taxon>Agaricomycetes</taxon>
        <taxon>Agaricomycetidae</taxon>
        <taxon>Agaricales</taxon>
        <taxon>Marasmiineae</taxon>
        <taxon>Mycenaceae</taxon>
        <taxon>Mycena</taxon>
    </lineage>
</organism>
<gene>
    <name evidence="1" type="ORF">DFH07DRAFT_941562</name>
</gene>
<dbReference type="Proteomes" id="UP001215280">
    <property type="component" value="Unassembled WGS sequence"/>
</dbReference>
<evidence type="ECO:0000313" key="2">
    <source>
        <dbReference type="Proteomes" id="UP001215280"/>
    </source>
</evidence>
<keyword evidence="2" id="KW-1185">Reference proteome</keyword>
<dbReference type="AlphaFoldDB" id="A0AAD7IWF9"/>
<protein>
    <submittedName>
        <fullName evidence="1">Uncharacterized protein</fullName>
    </submittedName>
</protein>
<proteinExistence type="predicted"/>
<name>A0AAD7IWF9_9AGAR</name>